<dbReference type="InterPro" id="IPR036271">
    <property type="entry name" value="Tet_transcr_reg_TetR-rel_C_sf"/>
</dbReference>
<sequence>MKKADKVTDTKSERTKLRRKTILRAAAELFFEQGYATTSIDAIIERTGGSKRTIYSEFGSKEGLFLALVADNADRAISALSLDYTTQSDLPDTLTTFGNHLLEVYMSPSVLGIYRIIITEAGRFPDLARVFYERGPGRTTAHLAKVLQAAADRKEIQIDDPLLVAGHFVGMIRDNLHLQVVLGLRTPPTKSEARATVASAVTLFLNGVRSR</sequence>
<dbReference type="PROSITE" id="PS50977">
    <property type="entry name" value="HTH_TETR_2"/>
    <property type="match status" value="1"/>
</dbReference>
<evidence type="ECO:0000259" key="5">
    <source>
        <dbReference type="PROSITE" id="PS50977"/>
    </source>
</evidence>
<keyword evidence="3" id="KW-0804">Transcription</keyword>
<evidence type="ECO:0000256" key="3">
    <source>
        <dbReference type="ARBA" id="ARBA00023163"/>
    </source>
</evidence>
<dbReference type="Pfam" id="PF14246">
    <property type="entry name" value="TetR_C_7"/>
    <property type="match status" value="1"/>
</dbReference>
<name>A0A6L3Y5I9_9HYPH</name>
<dbReference type="Gene3D" id="1.10.10.60">
    <property type="entry name" value="Homeodomain-like"/>
    <property type="match status" value="1"/>
</dbReference>
<dbReference type="Gene3D" id="1.10.357.10">
    <property type="entry name" value="Tetracycline Repressor, domain 2"/>
    <property type="match status" value="1"/>
</dbReference>
<dbReference type="Pfam" id="PF00440">
    <property type="entry name" value="TetR_N"/>
    <property type="match status" value="1"/>
</dbReference>
<feature type="DNA-binding region" description="H-T-H motif" evidence="4">
    <location>
        <begin position="39"/>
        <end position="58"/>
    </location>
</feature>
<dbReference type="FunFam" id="1.10.10.60:FF:000141">
    <property type="entry name" value="TetR family transcriptional regulator"/>
    <property type="match status" value="1"/>
</dbReference>
<reference evidence="6 7" key="1">
    <citation type="submission" date="2019-09" db="EMBL/GenBank/DDBJ databases">
        <title>Taxonomic organization of the family Brucellaceae based on a phylogenomic approach.</title>
        <authorList>
            <person name="Leclercq S."/>
            <person name="Cloeckaert A."/>
            <person name="Zygmunt M.S."/>
        </authorList>
    </citation>
    <scope>NUCLEOTIDE SEQUENCE [LARGE SCALE GENOMIC DNA]</scope>
    <source>
        <strain evidence="6 7">WS1830</strain>
    </source>
</reference>
<dbReference type="InterPro" id="IPR009057">
    <property type="entry name" value="Homeodomain-like_sf"/>
</dbReference>
<evidence type="ECO:0000256" key="4">
    <source>
        <dbReference type="PROSITE-ProRule" id="PRU00335"/>
    </source>
</evidence>
<proteinExistence type="predicted"/>
<keyword evidence="2 4" id="KW-0238">DNA-binding</keyword>
<dbReference type="PANTHER" id="PTHR30055">
    <property type="entry name" value="HTH-TYPE TRANSCRIPTIONAL REGULATOR RUTR"/>
    <property type="match status" value="1"/>
</dbReference>
<dbReference type="PRINTS" id="PR00455">
    <property type="entry name" value="HTHTETR"/>
</dbReference>
<feature type="domain" description="HTH tetR-type" evidence="5">
    <location>
        <begin position="16"/>
        <end position="76"/>
    </location>
</feature>
<dbReference type="SUPFAM" id="SSF46689">
    <property type="entry name" value="Homeodomain-like"/>
    <property type="match status" value="1"/>
</dbReference>
<comment type="caution">
    <text evidence="6">The sequence shown here is derived from an EMBL/GenBank/DDBJ whole genome shotgun (WGS) entry which is preliminary data.</text>
</comment>
<dbReference type="GO" id="GO:0003700">
    <property type="term" value="F:DNA-binding transcription factor activity"/>
    <property type="evidence" value="ECO:0007669"/>
    <property type="project" value="TreeGrafter"/>
</dbReference>
<evidence type="ECO:0000256" key="2">
    <source>
        <dbReference type="ARBA" id="ARBA00023125"/>
    </source>
</evidence>
<evidence type="ECO:0000313" key="7">
    <source>
        <dbReference type="Proteomes" id="UP000481643"/>
    </source>
</evidence>
<dbReference type="GO" id="GO:0000976">
    <property type="term" value="F:transcription cis-regulatory region binding"/>
    <property type="evidence" value="ECO:0007669"/>
    <property type="project" value="TreeGrafter"/>
</dbReference>
<dbReference type="EMBL" id="WBVX01000044">
    <property type="protein sequence ID" value="KAB2676863.1"/>
    <property type="molecule type" value="Genomic_DNA"/>
</dbReference>
<dbReference type="AlphaFoldDB" id="A0A6L3Y5I9"/>
<keyword evidence="1" id="KW-0805">Transcription regulation</keyword>
<dbReference type="InterPro" id="IPR039536">
    <property type="entry name" value="TetR_C_Proteobacteria"/>
</dbReference>
<dbReference type="RefSeq" id="WP_105731662.1">
    <property type="nucleotide sequence ID" value="NZ_WBVX01000044.1"/>
</dbReference>
<dbReference type="PANTHER" id="PTHR30055:SF146">
    <property type="entry name" value="HTH-TYPE TRANSCRIPTIONAL DUAL REGULATOR CECR"/>
    <property type="match status" value="1"/>
</dbReference>
<dbReference type="Proteomes" id="UP000481643">
    <property type="component" value="Unassembled WGS sequence"/>
</dbReference>
<accession>A0A6L3Y5I9</accession>
<evidence type="ECO:0000313" key="6">
    <source>
        <dbReference type="EMBL" id="KAB2676863.1"/>
    </source>
</evidence>
<dbReference type="InterPro" id="IPR050109">
    <property type="entry name" value="HTH-type_TetR-like_transc_reg"/>
</dbReference>
<evidence type="ECO:0000256" key="1">
    <source>
        <dbReference type="ARBA" id="ARBA00023015"/>
    </source>
</evidence>
<organism evidence="6 7">
    <name type="scientific">Brucella tritici</name>
    <dbReference type="NCBI Taxonomy" id="94626"/>
    <lineage>
        <taxon>Bacteria</taxon>
        <taxon>Pseudomonadati</taxon>
        <taxon>Pseudomonadota</taxon>
        <taxon>Alphaproteobacteria</taxon>
        <taxon>Hyphomicrobiales</taxon>
        <taxon>Brucellaceae</taxon>
        <taxon>Brucella/Ochrobactrum group</taxon>
        <taxon>Brucella</taxon>
    </lineage>
</organism>
<dbReference type="InterPro" id="IPR001647">
    <property type="entry name" value="HTH_TetR"/>
</dbReference>
<dbReference type="SUPFAM" id="SSF48498">
    <property type="entry name" value="Tetracyclin repressor-like, C-terminal domain"/>
    <property type="match status" value="1"/>
</dbReference>
<gene>
    <name evidence="6" type="ORF">F9L08_26050</name>
</gene>
<protein>
    <submittedName>
        <fullName evidence="6">TetR/AcrR family transcriptional regulator</fullName>
    </submittedName>
</protein>